<gene>
    <name evidence="3" type="primary">PLEST001519</name>
    <name evidence="3" type="ORF">PLESTB_000814700</name>
</gene>
<evidence type="ECO:0000256" key="1">
    <source>
        <dbReference type="SAM" id="MobiDB-lite"/>
    </source>
</evidence>
<feature type="region of interest" description="Disordered" evidence="1">
    <location>
        <begin position="142"/>
        <end position="161"/>
    </location>
</feature>
<dbReference type="Pfam" id="PF00293">
    <property type="entry name" value="NUDIX"/>
    <property type="match status" value="1"/>
</dbReference>
<dbReference type="OrthoDB" id="276276at2759"/>
<dbReference type="CDD" id="cd02883">
    <property type="entry name" value="NUDIX_Hydrolase"/>
    <property type="match status" value="1"/>
</dbReference>
<dbReference type="Proteomes" id="UP001165080">
    <property type="component" value="Unassembled WGS sequence"/>
</dbReference>
<organism evidence="3 4">
    <name type="scientific">Pleodorina starrii</name>
    <dbReference type="NCBI Taxonomy" id="330485"/>
    <lineage>
        <taxon>Eukaryota</taxon>
        <taxon>Viridiplantae</taxon>
        <taxon>Chlorophyta</taxon>
        <taxon>core chlorophytes</taxon>
        <taxon>Chlorophyceae</taxon>
        <taxon>CS clade</taxon>
        <taxon>Chlamydomonadales</taxon>
        <taxon>Volvocaceae</taxon>
        <taxon>Pleodorina</taxon>
    </lineage>
</organism>
<dbReference type="InterPro" id="IPR000086">
    <property type="entry name" value="NUDIX_hydrolase_dom"/>
</dbReference>
<reference evidence="3 4" key="1">
    <citation type="journal article" date="2023" name="Commun. Biol.">
        <title>Reorganization of the ancestral sex-determining regions during the evolution of trioecy in Pleodorina starrii.</title>
        <authorList>
            <person name="Takahashi K."/>
            <person name="Suzuki S."/>
            <person name="Kawai-Toyooka H."/>
            <person name="Yamamoto K."/>
            <person name="Hamaji T."/>
            <person name="Ootsuki R."/>
            <person name="Yamaguchi H."/>
            <person name="Kawachi M."/>
            <person name="Higashiyama T."/>
            <person name="Nozaki H."/>
        </authorList>
    </citation>
    <scope>NUCLEOTIDE SEQUENCE [LARGE SCALE GENOMIC DNA]</scope>
    <source>
        <strain evidence="3 4">NIES-4479</strain>
    </source>
</reference>
<sequence>MGPGAVGAPSKIGAGLLICCEGACLLLRRSEDSGNPGTWGLPGGNADAADGGQLLTTAMREAREELGELPPGLEVLGSVLTRRGKSLQKHYTVFVASIPGAARAAYRPTLNDEHTEWRWLDLRHAAALAAAPGAPAHCPTGPGFLGDPDDDEAAAAAAGPPTGNMVLHPVVRVMFGGAHAEALGSMLPSVGAKPGAEQ</sequence>
<dbReference type="PROSITE" id="PS51462">
    <property type="entry name" value="NUDIX"/>
    <property type="match status" value="1"/>
</dbReference>
<dbReference type="SUPFAM" id="SSF55811">
    <property type="entry name" value="Nudix"/>
    <property type="match status" value="1"/>
</dbReference>
<evidence type="ECO:0000313" key="3">
    <source>
        <dbReference type="EMBL" id="GLC54016.1"/>
    </source>
</evidence>
<dbReference type="Gene3D" id="3.90.79.10">
    <property type="entry name" value="Nucleoside Triphosphate Pyrophosphohydrolase"/>
    <property type="match status" value="1"/>
</dbReference>
<protein>
    <recommendedName>
        <fullName evidence="2">Nudix hydrolase domain-containing protein</fullName>
    </recommendedName>
</protein>
<evidence type="ECO:0000313" key="4">
    <source>
        <dbReference type="Proteomes" id="UP001165080"/>
    </source>
</evidence>
<keyword evidence="4" id="KW-1185">Reference proteome</keyword>
<dbReference type="AlphaFoldDB" id="A0A9W6F380"/>
<comment type="caution">
    <text evidence="3">The sequence shown here is derived from an EMBL/GenBank/DDBJ whole genome shotgun (WGS) entry which is preliminary data.</text>
</comment>
<name>A0A9W6F380_9CHLO</name>
<proteinExistence type="predicted"/>
<dbReference type="InterPro" id="IPR015797">
    <property type="entry name" value="NUDIX_hydrolase-like_dom_sf"/>
</dbReference>
<evidence type="ECO:0000259" key="2">
    <source>
        <dbReference type="PROSITE" id="PS51462"/>
    </source>
</evidence>
<dbReference type="EMBL" id="BRXU01000009">
    <property type="protein sequence ID" value="GLC54016.1"/>
    <property type="molecule type" value="Genomic_DNA"/>
</dbReference>
<accession>A0A9W6F380</accession>
<feature type="domain" description="Nudix hydrolase" evidence="2">
    <location>
        <begin position="9"/>
        <end position="143"/>
    </location>
</feature>